<protein>
    <recommendedName>
        <fullName evidence="6">PHD-type domain-containing protein</fullName>
    </recommendedName>
</protein>
<dbReference type="GO" id="GO:0008270">
    <property type="term" value="F:zinc ion binding"/>
    <property type="evidence" value="ECO:0007669"/>
    <property type="project" value="UniProtKB-KW"/>
</dbReference>
<feature type="compositionally biased region" description="Polar residues" evidence="5">
    <location>
        <begin position="92"/>
        <end position="103"/>
    </location>
</feature>
<feature type="compositionally biased region" description="Low complexity" evidence="5">
    <location>
        <begin position="691"/>
        <end position="711"/>
    </location>
</feature>
<dbReference type="EnsemblMetazoa" id="AAEL009427-RB">
    <property type="protein sequence ID" value="AAEL009427-PB"/>
    <property type="gene ID" value="AAEL009427"/>
</dbReference>
<keyword evidence="8" id="KW-1185">Reference proteome</keyword>
<feature type="compositionally biased region" description="Polar residues" evidence="5">
    <location>
        <begin position="341"/>
        <end position="355"/>
    </location>
</feature>
<evidence type="ECO:0000313" key="8">
    <source>
        <dbReference type="Proteomes" id="UP000008820"/>
    </source>
</evidence>
<name>A0A6I8THG5_AEDAE</name>
<dbReference type="InterPro" id="IPR013083">
    <property type="entry name" value="Znf_RING/FYVE/PHD"/>
</dbReference>
<feature type="compositionally biased region" description="Low complexity" evidence="5">
    <location>
        <begin position="406"/>
        <end position="425"/>
    </location>
</feature>
<feature type="region of interest" description="Disordered" evidence="5">
    <location>
        <begin position="341"/>
        <end position="379"/>
    </location>
</feature>
<dbReference type="GO" id="GO:0006357">
    <property type="term" value="P:regulation of transcription by RNA polymerase II"/>
    <property type="evidence" value="ECO:0007669"/>
    <property type="project" value="TreeGrafter"/>
</dbReference>
<dbReference type="InterPro" id="IPR034732">
    <property type="entry name" value="EPHD"/>
</dbReference>
<feature type="compositionally biased region" description="Low complexity" evidence="5">
    <location>
        <begin position="730"/>
        <end position="745"/>
    </location>
</feature>
<feature type="compositionally biased region" description="Basic residues" evidence="5">
    <location>
        <begin position="779"/>
        <end position="790"/>
    </location>
</feature>
<feature type="compositionally biased region" description="Basic and acidic residues" evidence="5">
    <location>
        <begin position="661"/>
        <end position="683"/>
    </location>
</feature>
<dbReference type="Pfam" id="PF13771">
    <property type="entry name" value="zf-HC5HC2H"/>
    <property type="match status" value="1"/>
</dbReference>
<feature type="region of interest" description="Disordered" evidence="5">
    <location>
        <begin position="971"/>
        <end position="1012"/>
    </location>
</feature>
<dbReference type="PROSITE" id="PS51805">
    <property type="entry name" value="EPHD"/>
    <property type="match status" value="1"/>
</dbReference>
<feature type="compositionally biased region" description="Polar residues" evidence="5">
    <location>
        <begin position="749"/>
        <end position="758"/>
    </location>
</feature>
<keyword evidence="1" id="KW-0597">Phosphoprotein</keyword>
<dbReference type="InParanoid" id="A0A6I8THG5"/>
<dbReference type="PANTHER" id="PTHR14955:SF4">
    <property type="entry name" value="PHD-TYPE DOMAIN-CONTAINING PROTEIN"/>
    <property type="match status" value="1"/>
</dbReference>
<evidence type="ECO:0000256" key="4">
    <source>
        <dbReference type="ARBA" id="ARBA00022833"/>
    </source>
</evidence>
<keyword evidence="2" id="KW-0479">Metal-binding</keyword>
<dbReference type="PANTHER" id="PTHR14955">
    <property type="entry name" value="RETINOIC ACID INDUCED 1/TRANSCRIPTION FACTOR 20"/>
    <property type="match status" value="1"/>
</dbReference>
<dbReference type="GO" id="GO:0005634">
    <property type="term" value="C:nucleus"/>
    <property type="evidence" value="ECO:0007669"/>
    <property type="project" value="TreeGrafter"/>
</dbReference>
<dbReference type="Proteomes" id="UP000008820">
    <property type="component" value="Chromosome 2"/>
</dbReference>
<reference evidence="7" key="2">
    <citation type="submission" date="2020-05" db="UniProtKB">
        <authorList>
            <consortium name="EnsemblMetazoa"/>
        </authorList>
    </citation>
    <scope>IDENTIFICATION</scope>
    <source>
        <strain evidence="7">LVP_AGWG</strain>
    </source>
</reference>
<feature type="region of interest" description="Disordered" evidence="5">
    <location>
        <begin position="1"/>
        <end position="52"/>
    </location>
</feature>
<sequence>MSGHNPPHGRLGQPNSTWNPLQVPYIPRQPQLAHMSSERSMARSPVTWHTPPTHQDQLYNFMTANHKNNLEINPMLPTFGRTSGMPLGSVDLSLSSATRSTPSPKGANPQQPGPPQQHLPSNIPPGLGGPPMPDQNDHFHPKMVPGHGQQSQQQHHLSHHHQQQQQQQHPSHHMNTNHNRSPSATQIGGVIQSTAALKDRSNQHPSVSGGAGGGVGVGGSGNAVSCSFLGNSGSSGMGLSTGSAGGNGYYNMMSSCSTGSGSVDGSNSINRPLGGHGGGALNPASNMGEPSEFAAMIPGGLHIKDAKQINNEAGKNGRDNMPSKKESTDLVKEILMQAMQANAATSVSPKRNSPLRTPVPPNHSPTRSRSPPTPALSHSMDLTAAPACVNTTFPINPTNVPSTAEATGNTSGSKTNSSSNAGSPIVVPPSVAPAAPSTERASPTNQSMTSNEDSADSNSSKSRRRRKPDRTNKMGGEELDRMHEFLGGGDISSDKCDRIDGIDPMRPNIAVRNDIATLALEGISSLSQGLASDSSHSPHITDLSDSTRVNLQNLTESNSANGEERKSPPVLSGIANVLSAAAAVVMESTRKDSESNSDDCETIDKIAAMISSTENEGVVNAPQQLPVEPSIPVVGQKGQNTRRSNGPVRLAEESPSLIGNDKTELNKMDTDKSFEEVENKLEEMFAGIDESLPASSSKSSPSSGKKSPSPKQTTESTDILTELAGKSEESAPPSTSSGPSADASEASPVASTSGTQKKVLTPAAKRANVGKPAGAGPPNKRKKVLKKKPIQSKGASFAAAEERAASFGAKGGKKPLPKGNGKKGNGSGSAAGKNSKAKPSDGGAVVDPNGKYKGPYVQIKSDGSHAVINAPINEDDSEKAQNKTKKFTNSMNNSEKSKIRGLHVSTLSTKYDADTTDTSWMCVFCKTGPHKQRLGDLFGPYIISTKSSEFKQSQTDEEYFNVKRTRESLQSKLIKKEEPVAGTSNSKSKKRKPGTEAAANPPAGPSTSVAPPDPAQFPDDIFYGMIKAGDDSYEVWMHEDCLVWAPGVHIIGTRVVGLEAAIWNCCRHQCRICSHHGATVGCLQRGCSEEAHVVCARRNDWELSDEFKSHCEKHSKTDSS</sequence>
<keyword evidence="4" id="KW-0862">Zinc</keyword>
<feature type="compositionally biased region" description="Polar residues" evidence="5">
    <location>
        <begin position="439"/>
        <end position="449"/>
    </location>
</feature>
<gene>
    <name evidence="7" type="primary">5571943</name>
</gene>
<feature type="compositionally biased region" description="Polar residues" evidence="5">
    <location>
        <begin position="174"/>
        <end position="185"/>
    </location>
</feature>
<feature type="compositionally biased region" description="Basic and acidic residues" evidence="5">
    <location>
        <begin position="469"/>
        <end position="484"/>
    </location>
</feature>
<feature type="region of interest" description="Disordered" evidence="5">
    <location>
        <begin position="875"/>
        <end position="894"/>
    </location>
</feature>
<dbReference type="Gene3D" id="3.30.40.10">
    <property type="entry name" value="Zinc/RING finger domain, C3HC4 (zinc finger)"/>
    <property type="match status" value="1"/>
</dbReference>
<evidence type="ECO:0000256" key="1">
    <source>
        <dbReference type="ARBA" id="ARBA00022553"/>
    </source>
</evidence>
<feature type="compositionally biased region" description="Low complexity" evidence="5">
    <location>
        <begin position="450"/>
        <end position="460"/>
    </location>
</feature>
<organism evidence="7 8">
    <name type="scientific">Aedes aegypti</name>
    <name type="common">Yellowfever mosquito</name>
    <name type="synonym">Culex aegypti</name>
    <dbReference type="NCBI Taxonomy" id="7159"/>
    <lineage>
        <taxon>Eukaryota</taxon>
        <taxon>Metazoa</taxon>
        <taxon>Ecdysozoa</taxon>
        <taxon>Arthropoda</taxon>
        <taxon>Hexapoda</taxon>
        <taxon>Insecta</taxon>
        <taxon>Pterygota</taxon>
        <taxon>Neoptera</taxon>
        <taxon>Endopterygota</taxon>
        <taxon>Diptera</taxon>
        <taxon>Nematocera</taxon>
        <taxon>Culicoidea</taxon>
        <taxon>Culicidae</taxon>
        <taxon>Culicinae</taxon>
        <taxon>Aedini</taxon>
        <taxon>Aedes</taxon>
        <taxon>Stegomyia</taxon>
    </lineage>
</organism>
<feature type="region of interest" description="Disordered" evidence="5">
    <location>
        <begin position="629"/>
        <end position="849"/>
    </location>
</feature>
<evidence type="ECO:0000313" key="7">
    <source>
        <dbReference type="EnsemblMetazoa" id="AAEL009427-PC"/>
    </source>
</evidence>
<reference evidence="7 8" key="1">
    <citation type="submission" date="2017-06" db="EMBL/GenBank/DDBJ databases">
        <title>Aedes aegypti genome working group (AGWG) sequencing and assembly.</title>
        <authorList>
            <consortium name="Aedes aegypti Genome Working Group (AGWG)"/>
            <person name="Matthews B.J."/>
        </authorList>
    </citation>
    <scope>NUCLEOTIDE SEQUENCE [LARGE SCALE GENOMIC DNA]</scope>
    <source>
        <strain evidence="7 8">LVP_AGWG</strain>
    </source>
</reference>
<dbReference type="InterPro" id="IPR052440">
    <property type="entry name" value="Trans_Reg/Chrom_Remod"/>
</dbReference>
<evidence type="ECO:0000256" key="5">
    <source>
        <dbReference type="SAM" id="MobiDB-lite"/>
    </source>
</evidence>
<dbReference type="EnsemblMetazoa" id="AAEL009427-RC">
    <property type="protein sequence ID" value="AAEL009427-PC"/>
    <property type="gene ID" value="AAEL009427"/>
</dbReference>
<dbReference type="OrthoDB" id="10029243at2759"/>
<evidence type="ECO:0000256" key="3">
    <source>
        <dbReference type="ARBA" id="ARBA00022771"/>
    </source>
</evidence>
<proteinExistence type="predicted"/>
<feature type="region of interest" description="Disordered" evidence="5">
    <location>
        <begin position="399"/>
        <end position="488"/>
    </location>
</feature>
<evidence type="ECO:0000256" key="2">
    <source>
        <dbReference type="ARBA" id="ARBA00022723"/>
    </source>
</evidence>
<evidence type="ECO:0000259" key="6">
    <source>
        <dbReference type="PROSITE" id="PS51805"/>
    </source>
</evidence>
<keyword evidence="3" id="KW-0863">Zinc-finger</keyword>
<dbReference type="AlphaFoldDB" id="A0A6I8THG5"/>
<feature type="region of interest" description="Disordered" evidence="5">
    <location>
        <begin position="83"/>
        <end position="185"/>
    </location>
</feature>
<accession>A0A6I8THG5</accession>
<feature type="domain" description="PHD-type" evidence="6">
    <location>
        <begin position="1011"/>
        <end position="1115"/>
    </location>
</feature>